<evidence type="ECO:0000313" key="1">
    <source>
        <dbReference type="EMBL" id="MBC8611931.1"/>
    </source>
</evidence>
<dbReference type="EMBL" id="JACRTL010000009">
    <property type="protein sequence ID" value="MBC8611931.1"/>
    <property type="molecule type" value="Genomic_DNA"/>
</dbReference>
<keyword evidence="2" id="KW-1185">Reference proteome</keyword>
<name>A0A8J6P3B7_9FIRM</name>
<dbReference type="RefSeq" id="WP_093987885.1">
    <property type="nucleotide sequence ID" value="NZ_FYDD01000002.1"/>
</dbReference>
<comment type="caution">
    <text evidence="1">The sequence shown here is derived from an EMBL/GenBank/DDBJ whole genome shotgun (WGS) entry which is preliminary data.</text>
</comment>
<keyword evidence="1" id="KW-0969">Cilium</keyword>
<reference evidence="1" key="1">
    <citation type="submission" date="2020-08" db="EMBL/GenBank/DDBJ databases">
        <title>Genome public.</title>
        <authorList>
            <person name="Liu C."/>
            <person name="Sun Q."/>
        </authorList>
    </citation>
    <scope>NUCLEOTIDE SEQUENCE</scope>
    <source>
        <strain evidence="1">NSJ-15</strain>
    </source>
</reference>
<keyword evidence="1" id="KW-0808">Transferase</keyword>
<gene>
    <name evidence="1" type="primary">fliB</name>
    <name evidence="1" type="ORF">H8702_12605</name>
</gene>
<evidence type="ECO:0000313" key="2">
    <source>
        <dbReference type="Proteomes" id="UP000632659"/>
    </source>
</evidence>
<dbReference type="EC" id="2.1.1.-" evidence="1"/>
<dbReference type="PROSITE" id="PS51257">
    <property type="entry name" value="PROKAR_LIPOPROTEIN"/>
    <property type="match status" value="1"/>
</dbReference>
<sequence>MLRVPYYYPSFQCTGSACRDNCCIGWEIEIDQQSFARYRNLPGTMGERLRQSISEAGGPHFLLHGEQCPFLNQEHLCDLILFAGEEQLCQICRDHPRFFEWFGSFQEAGLGLCCEEAGRLLFAQREPIAFLELEQSLPGEQKEAPPPLLDILFQARNTAFHLAQERTLSIEERCALLLDFADQLQSALDLNSPDLIPKLCKQAEDPIQRAALLEQLKQEACWEQESVFQGMLSFYQGLEPDRQSWMKKLRQLSVALPELLKLQSAFLAACQERNHEYEHLLVYFLFRYFLKAVFDLEVLPKVKLAVCSFLLIYLCDLSTFSGTGTLTSDQRVGNAKDYSREIEYSPENLDAFYLKSWEEDCFSLDALFSLLFTHKTKG</sequence>
<protein>
    <submittedName>
        <fullName evidence="1">Flagellin lysine-N-methylase</fullName>
        <ecNumber evidence="1">2.1.1.-</ecNumber>
    </submittedName>
</protein>
<proteinExistence type="predicted"/>
<keyword evidence="1" id="KW-0966">Cell projection</keyword>
<dbReference type="GO" id="GO:0008168">
    <property type="term" value="F:methyltransferase activity"/>
    <property type="evidence" value="ECO:0007669"/>
    <property type="project" value="UniProtKB-KW"/>
</dbReference>
<dbReference type="GO" id="GO:0032259">
    <property type="term" value="P:methylation"/>
    <property type="evidence" value="ECO:0007669"/>
    <property type="project" value="UniProtKB-KW"/>
</dbReference>
<keyword evidence="1" id="KW-0282">Flagellum</keyword>
<dbReference type="AlphaFoldDB" id="A0A8J6P3B7"/>
<dbReference type="Proteomes" id="UP000632659">
    <property type="component" value="Unassembled WGS sequence"/>
</dbReference>
<accession>A0A8J6P3B7</accession>
<dbReference type="NCBIfam" id="NF038110">
    <property type="entry name" value="Lys_methyl_FliB"/>
    <property type="match status" value="1"/>
</dbReference>
<keyword evidence="1" id="KW-0489">Methyltransferase</keyword>
<dbReference type="OrthoDB" id="86584at2"/>
<organism evidence="1 2">
    <name type="scientific">Massiliimalia timonensis</name>
    <dbReference type="NCBI Taxonomy" id="1987501"/>
    <lineage>
        <taxon>Bacteria</taxon>
        <taxon>Bacillati</taxon>
        <taxon>Bacillota</taxon>
        <taxon>Clostridia</taxon>
        <taxon>Eubacteriales</taxon>
        <taxon>Oscillospiraceae</taxon>
        <taxon>Massiliimalia</taxon>
    </lineage>
</organism>